<keyword evidence="3" id="KW-1185">Reference proteome</keyword>
<dbReference type="AlphaFoldDB" id="A0A011WU90"/>
<dbReference type="EMBL" id="JEOB01000004">
    <property type="protein sequence ID" value="EXM38184.1"/>
    <property type="molecule type" value="Genomic_DNA"/>
</dbReference>
<sequence>MLTGKTTTGFEFTIEDSALDDWELLEALADIDDGKTQKIGTAVKLLLGKEQADALKDHCRNDEGRVPASAMMAEVGEIFTAMRENKTIKN</sequence>
<evidence type="ECO:0000313" key="3">
    <source>
        <dbReference type="Proteomes" id="UP000021369"/>
    </source>
</evidence>
<evidence type="ECO:0008006" key="4">
    <source>
        <dbReference type="Google" id="ProtNLM"/>
    </source>
</evidence>
<protein>
    <recommendedName>
        <fullName evidence="4">Phage protein</fullName>
    </recommendedName>
</protein>
<organism evidence="2 3">
    <name type="scientific">Ruminococcus albus SY3</name>
    <dbReference type="NCBI Taxonomy" id="1341156"/>
    <lineage>
        <taxon>Bacteria</taxon>
        <taxon>Bacillati</taxon>
        <taxon>Bacillota</taxon>
        <taxon>Clostridia</taxon>
        <taxon>Eubacteriales</taxon>
        <taxon>Oscillospiraceae</taxon>
        <taxon>Ruminococcus</taxon>
    </lineage>
</organism>
<dbReference type="Proteomes" id="UP000021369">
    <property type="component" value="Unassembled WGS sequence"/>
</dbReference>
<comment type="caution">
    <text evidence="2">The sequence shown here is derived from an EMBL/GenBank/DDBJ whole genome shotgun (WGS) entry which is preliminary data.</text>
</comment>
<name>A0A011WU90_RUMAL</name>
<dbReference type="PATRIC" id="fig|1341156.4.peg.3217"/>
<dbReference type="OrthoDB" id="2068092at2"/>
<proteinExistence type="predicted"/>
<dbReference type="EMBL" id="JEOB01000001">
    <property type="protein sequence ID" value="EXM40565.1"/>
    <property type="molecule type" value="Genomic_DNA"/>
</dbReference>
<accession>A0A011WU90</accession>
<reference evidence="2 3" key="1">
    <citation type="submission" date="2013-06" db="EMBL/GenBank/DDBJ databases">
        <title>Rumen cellulosomics: divergent fiber-degrading strategies revealed by comparative genome-wide analysis of six Ruminococcal strains.</title>
        <authorList>
            <person name="Dassa B."/>
            <person name="Borovok I."/>
            <person name="Lamed R."/>
            <person name="Flint H."/>
            <person name="Yeoman C.J."/>
            <person name="White B."/>
            <person name="Bayer E.A."/>
        </authorList>
    </citation>
    <scope>NUCLEOTIDE SEQUENCE [LARGE SCALE GENOMIC DNA]</scope>
    <source>
        <strain evidence="2 3">SY3</strain>
    </source>
</reference>
<evidence type="ECO:0000313" key="1">
    <source>
        <dbReference type="EMBL" id="EXM38184.1"/>
    </source>
</evidence>
<gene>
    <name evidence="2" type="ORF">RASY3_01660</name>
    <name evidence="1" type="ORF">RASY3_18090</name>
</gene>
<evidence type="ECO:0000313" key="2">
    <source>
        <dbReference type="EMBL" id="EXM40565.1"/>
    </source>
</evidence>
<dbReference type="RefSeq" id="WP_037284580.1">
    <property type="nucleotide sequence ID" value="NZ_JEOB01000001.1"/>
</dbReference>